<reference evidence="1" key="3">
    <citation type="submission" date="2023-03" db="UniProtKB">
        <authorList>
            <consortium name="EnsemblPlants"/>
        </authorList>
    </citation>
    <scope>IDENTIFICATION</scope>
    <source>
        <strain evidence="1">cv. Chiifu-401-42</strain>
    </source>
</reference>
<name>M4CCQ9_BRACM</name>
<organism evidence="1 2">
    <name type="scientific">Brassica campestris</name>
    <name type="common">Field mustard</name>
    <dbReference type="NCBI Taxonomy" id="3711"/>
    <lineage>
        <taxon>Eukaryota</taxon>
        <taxon>Viridiplantae</taxon>
        <taxon>Streptophyta</taxon>
        <taxon>Embryophyta</taxon>
        <taxon>Tracheophyta</taxon>
        <taxon>Spermatophyta</taxon>
        <taxon>Magnoliopsida</taxon>
        <taxon>eudicotyledons</taxon>
        <taxon>Gunneridae</taxon>
        <taxon>Pentapetalae</taxon>
        <taxon>rosids</taxon>
        <taxon>malvids</taxon>
        <taxon>Brassicales</taxon>
        <taxon>Brassicaceae</taxon>
        <taxon>Brassiceae</taxon>
        <taxon>Brassica</taxon>
    </lineage>
</organism>
<evidence type="ECO:0000313" key="1">
    <source>
        <dbReference type="EnsemblPlants" id="Bra001989.1-P"/>
    </source>
</evidence>
<dbReference type="HOGENOM" id="CLU_1663253_0_0_1"/>
<reference evidence="1 2" key="1">
    <citation type="journal article" date="2011" name="Nat. Genet.">
        <title>The genome of the mesopolyploid crop species Brassica rapa.</title>
        <authorList>
            <consortium name="Brassica rapa Genome Sequencing Project Consortium"/>
            <person name="Wang X."/>
            <person name="Wang H."/>
            <person name="Wang J."/>
            <person name="Sun R."/>
            <person name="Wu J."/>
            <person name="Liu S."/>
            <person name="Bai Y."/>
            <person name="Mun J.H."/>
            <person name="Bancroft I."/>
            <person name="Cheng F."/>
            <person name="Huang S."/>
            <person name="Li X."/>
            <person name="Hua W."/>
            <person name="Wang J."/>
            <person name="Wang X."/>
            <person name="Freeling M."/>
            <person name="Pires J.C."/>
            <person name="Paterson A.H."/>
            <person name="Chalhoub B."/>
            <person name="Wang B."/>
            <person name="Hayward A."/>
            <person name="Sharpe A.G."/>
            <person name="Park B.S."/>
            <person name="Weisshaar B."/>
            <person name="Liu B."/>
            <person name="Li B."/>
            <person name="Liu B."/>
            <person name="Tong C."/>
            <person name="Song C."/>
            <person name="Duran C."/>
            <person name="Peng C."/>
            <person name="Geng C."/>
            <person name="Koh C."/>
            <person name="Lin C."/>
            <person name="Edwards D."/>
            <person name="Mu D."/>
            <person name="Shen D."/>
            <person name="Soumpourou E."/>
            <person name="Li F."/>
            <person name="Fraser F."/>
            <person name="Conant G."/>
            <person name="Lassalle G."/>
            <person name="King G.J."/>
            <person name="Bonnema G."/>
            <person name="Tang H."/>
            <person name="Wang H."/>
            <person name="Belcram H."/>
            <person name="Zhou H."/>
            <person name="Hirakawa H."/>
            <person name="Abe H."/>
            <person name="Guo H."/>
            <person name="Wang H."/>
            <person name="Jin H."/>
            <person name="Parkin I.A."/>
            <person name="Batley J."/>
            <person name="Kim J.S."/>
            <person name="Just J."/>
            <person name="Li J."/>
            <person name="Xu J."/>
            <person name="Deng J."/>
            <person name="Kim J.A."/>
            <person name="Li J."/>
            <person name="Yu J."/>
            <person name="Meng J."/>
            <person name="Wang J."/>
            <person name="Min J."/>
            <person name="Poulain J."/>
            <person name="Wang J."/>
            <person name="Hatakeyama K."/>
            <person name="Wu K."/>
            <person name="Wang L."/>
            <person name="Fang L."/>
            <person name="Trick M."/>
            <person name="Links M.G."/>
            <person name="Zhao M."/>
            <person name="Jin M."/>
            <person name="Ramchiary N."/>
            <person name="Drou N."/>
            <person name="Berkman P.J."/>
            <person name="Cai Q."/>
            <person name="Huang Q."/>
            <person name="Li R."/>
            <person name="Tabata S."/>
            <person name="Cheng S."/>
            <person name="Zhang S."/>
            <person name="Zhang S."/>
            <person name="Huang S."/>
            <person name="Sato S."/>
            <person name="Sun S."/>
            <person name="Kwon S.J."/>
            <person name="Choi S.R."/>
            <person name="Lee T.H."/>
            <person name="Fan W."/>
            <person name="Zhao X."/>
            <person name="Tan X."/>
            <person name="Xu X."/>
            <person name="Wang Y."/>
            <person name="Qiu Y."/>
            <person name="Yin Y."/>
            <person name="Li Y."/>
            <person name="Du Y."/>
            <person name="Liao Y."/>
            <person name="Lim Y."/>
            <person name="Narusaka Y."/>
            <person name="Wang Y."/>
            <person name="Wang Z."/>
            <person name="Li Z."/>
            <person name="Wang Z."/>
            <person name="Xiong Z."/>
            <person name="Zhang Z."/>
        </authorList>
    </citation>
    <scope>NUCLEOTIDE SEQUENCE [LARGE SCALE GENOMIC DNA]</scope>
    <source>
        <strain evidence="1 2">cv. Chiifu-401-42</strain>
    </source>
</reference>
<keyword evidence="2" id="KW-1185">Reference proteome</keyword>
<reference evidence="1 2" key="2">
    <citation type="journal article" date="2018" name="Hortic Res">
        <title>Improved Brassica rapa reference genome by single-molecule sequencing and chromosome conformation capture technologies.</title>
        <authorList>
            <person name="Zhang L."/>
            <person name="Cai X."/>
            <person name="Wu J."/>
            <person name="Liu M."/>
            <person name="Grob S."/>
            <person name="Cheng F."/>
            <person name="Liang J."/>
            <person name="Cai C."/>
            <person name="Liu Z."/>
            <person name="Liu B."/>
            <person name="Wang F."/>
            <person name="Li S."/>
            <person name="Liu F."/>
            <person name="Li X."/>
            <person name="Cheng L."/>
            <person name="Yang W."/>
            <person name="Li M.H."/>
            <person name="Grossniklaus U."/>
            <person name="Zheng H."/>
            <person name="Wang X."/>
        </authorList>
    </citation>
    <scope>NUCLEOTIDE SEQUENCE [LARGE SCALE GENOMIC DNA]</scope>
    <source>
        <strain evidence="1 2">cv. Chiifu-401-42</strain>
    </source>
</reference>
<sequence length="159" mass="18169">MYLVRGSGGYGQPVTAVRFSIGLSSQSHPGRTVSRAEEVSQIPLTFRHPSLNKRNVLRRLTLVPTDIIYPQPLITERNMGRSMELLLLPAPIFEHTSRRIIRICPHSASHQSMLLEAICLPRATFMVKRNTMRTLLYNGRRSWREVLRVSRSGNFFIAL</sequence>
<dbReference type="AlphaFoldDB" id="M4CCQ9"/>
<dbReference type="Gramene" id="Bra001989.1">
    <property type="protein sequence ID" value="Bra001989.1-P"/>
    <property type="gene ID" value="Bra001989"/>
</dbReference>
<dbReference type="Proteomes" id="UP000011750">
    <property type="component" value="Chromosome A10"/>
</dbReference>
<dbReference type="EnsemblPlants" id="Bra001989.1">
    <property type="protein sequence ID" value="Bra001989.1-P"/>
    <property type="gene ID" value="Bra001989"/>
</dbReference>
<dbReference type="InParanoid" id="M4CCQ9"/>
<accession>M4CCQ9</accession>
<protein>
    <submittedName>
        <fullName evidence="1">Uncharacterized protein</fullName>
    </submittedName>
</protein>
<evidence type="ECO:0000313" key="2">
    <source>
        <dbReference type="Proteomes" id="UP000011750"/>
    </source>
</evidence>
<proteinExistence type="predicted"/>